<proteinExistence type="predicted"/>
<dbReference type="EMBL" id="JBFXLU010000200">
    <property type="protein sequence ID" value="KAL2835563.1"/>
    <property type="molecule type" value="Genomic_DNA"/>
</dbReference>
<dbReference type="Proteomes" id="UP001610446">
    <property type="component" value="Unassembled WGS sequence"/>
</dbReference>
<evidence type="ECO:0000313" key="2">
    <source>
        <dbReference type="EMBL" id="KAL2835563.1"/>
    </source>
</evidence>
<evidence type="ECO:0000313" key="3">
    <source>
        <dbReference type="Proteomes" id="UP001610446"/>
    </source>
</evidence>
<feature type="compositionally biased region" description="Polar residues" evidence="1">
    <location>
        <begin position="615"/>
        <end position="633"/>
    </location>
</feature>
<protein>
    <submittedName>
        <fullName evidence="2">Uncharacterized protein</fullName>
    </submittedName>
</protein>
<reference evidence="2 3" key="1">
    <citation type="submission" date="2024-07" db="EMBL/GenBank/DDBJ databases">
        <title>Section-level genome sequencing and comparative genomics of Aspergillus sections Usti and Cavernicolus.</title>
        <authorList>
            <consortium name="Lawrence Berkeley National Laboratory"/>
            <person name="Nybo J.L."/>
            <person name="Vesth T.C."/>
            <person name="Theobald S."/>
            <person name="Frisvad J.C."/>
            <person name="Larsen T.O."/>
            <person name="Kjaerboelling I."/>
            <person name="Rothschild-Mancinelli K."/>
            <person name="Lyhne E.K."/>
            <person name="Kogle M.E."/>
            <person name="Barry K."/>
            <person name="Clum A."/>
            <person name="Na H."/>
            <person name="Ledsgaard L."/>
            <person name="Lin J."/>
            <person name="Lipzen A."/>
            <person name="Kuo A."/>
            <person name="Riley R."/>
            <person name="Mondo S."/>
            <person name="Labutti K."/>
            <person name="Haridas S."/>
            <person name="Pangalinan J."/>
            <person name="Salamov A.A."/>
            <person name="Simmons B.A."/>
            <person name="Magnuson J.K."/>
            <person name="Chen J."/>
            <person name="Drula E."/>
            <person name="Henrissat B."/>
            <person name="Wiebenga A."/>
            <person name="Lubbers R.J."/>
            <person name="Gomes A.C."/>
            <person name="Makela M.R."/>
            <person name="Stajich J."/>
            <person name="Grigoriev I.V."/>
            <person name="Mortensen U.H."/>
            <person name="De Vries R.P."/>
            <person name="Baker S.E."/>
            <person name="Andersen M.R."/>
        </authorList>
    </citation>
    <scope>NUCLEOTIDE SEQUENCE [LARGE SCALE GENOMIC DNA]</scope>
    <source>
        <strain evidence="2 3">CBS 123904</strain>
    </source>
</reference>
<sequence>MAGTFSVTGSPHLSSKDLSDLMDIFQTTNPVRNVVGEFILFIHSKPDWSKALKELQERLEQPTPLAGRLRVTDKLKSAILYLTVNHPGTLRTTLSQWPGLSNNLAVMLVVMGPAARLSATHSMRIPIEFRAPIPSSVISFASGCEMSDMLTDGLVQRRQHFQSLAFEKLQLEDAKELGLSRSILPDIVLLPLCNVPSQYDVDVTSYRQRTSHLQSVFHAGGLSPPQMARLWGAGFRDIDALDEFGRTPLMIWDFGCTIERSISRVQWLVEHGADTRRTFAEHRITVSHHLSLNLMHEFIKMCYQERRVSKTRENAMEAVYGAIRGLNDSARAVIWNTFQFLVYDSCGCRCSIDGCTPLSIALRHIHRAIQMLSSHEEIKVQTYRHDLIRCVYETIIKTTDDEARSPTRVAEVVLRLLTFDSSGLTHTCCRKDSFAFSHLEREANEIQDEEQHLLQDFEDILASFQAQYLHLRIPLWGFLESYWSGRMLQHLKCIGEPSSPSALCAILWKTAPKAEEQSSDARIRSTVGNASICEDRLALIGARSIAETSLEFLHLGRELALAATSSLPQILHQPQLSGSPSKITGPAQASLFSQAYQAVTSLFGRLTVVKHLSRSSTRQTLTGPHNARQQTPGSAKYLLLSVPSRRVGDRLIHLDLQDGTTDEQLYHSLRKVYTTSRMKWNWVHNGSFNTLSSTFTTATKSHSSRKAEEDWPQCGCPTCEKACKQAIDYEYSPRPAHVDPPIPRQALMHFLEYPDHAGSKTFYREALPKREHFLSLGPNEHLREGWYLAFIEAASWPKIAAIEGLIAIGSLVFSMAWIEIHGTGSISDAFAPSCWMRALGAIILTLIYHHEQ</sequence>
<accession>A0ABR4J694</accession>
<gene>
    <name evidence="2" type="ORF">BJY01DRAFT_252526</name>
</gene>
<evidence type="ECO:0000256" key="1">
    <source>
        <dbReference type="SAM" id="MobiDB-lite"/>
    </source>
</evidence>
<name>A0ABR4J694_9EURO</name>
<keyword evidence="3" id="KW-1185">Reference proteome</keyword>
<feature type="region of interest" description="Disordered" evidence="1">
    <location>
        <begin position="615"/>
        <end position="634"/>
    </location>
</feature>
<comment type="caution">
    <text evidence="2">The sequence shown here is derived from an EMBL/GenBank/DDBJ whole genome shotgun (WGS) entry which is preliminary data.</text>
</comment>
<organism evidence="2 3">
    <name type="scientific">Aspergillus pseudoustus</name>
    <dbReference type="NCBI Taxonomy" id="1810923"/>
    <lineage>
        <taxon>Eukaryota</taxon>
        <taxon>Fungi</taxon>
        <taxon>Dikarya</taxon>
        <taxon>Ascomycota</taxon>
        <taxon>Pezizomycotina</taxon>
        <taxon>Eurotiomycetes</taxon>
        <taxon>Eurotiomycetidae</taxon>
        <taxon>Eurotiales</taxon>
        <taxon>Aspergillaceae</taxon>
        <taxon>Aspergillus</taxon>
        <taxon>Aspergillus subgen. Nidulantes</taxon>
    </lineage>
</organism>